<evidence type="ECO:0000256" key="1">
    <source>
        <dbReference type="SAM" id="Phobius"/>
    </source>
</evidence>
<proteinExistence type="predicted"/>
<keyword evidence="1" id="KW-1133">Transmembrane helix</keyword>
<protein>
    <submittedName>
        <fullName evidence="2">Uncharacterized protein</fullName>
    </submittedName>
</protein>
<feature type="transmembrane region" description="Helical" evidence="1">
    <location>
        <begin position="12"/>
        <end position="35"/>
    </location>
</feature>
<evidence type="ECO:0000313" key="3">
    <source>
        <dbReference type="Proteomes" id="UP000001312"/>
    </source>
</evidence>
<dbReference type="Proteomes" id="UP000001312">
    <property type="component" value="Unassembled WGS sequence"/>
</dbReference>
<keyword evidence="3" id="KW-1185">Reference proteome</keyword>
<dbReference type="AlphaFoldDB" id="A7EGP6"/>
<name>A7EGP6_SCLS1</name>
<evidence type="ECO:0000313" key="2">
    <source>
        <dbReference type="EMBL" id="EDO02012.1"/>
    </source>
</evidence>
<dbReference type="RefSeq" id="XP_001594680.1">
    <property type="nucleotide sequence ID" value="XM_001594630.1"/>
</dbReference>
<keyword evidence="1" id="KW-0472">Membrane</keyword>
<gene>
    <name evidence="2" type="ORF">SS1G_04488</name>
</gene>
<accession>A7EGP6</accession>
<dbReference type="EMBL" id="CH476625">
    <property type="protein sequence ID" value="EDO02012.1"/>
    <property type="molecule type" value="Genomic_DNA"/>
</dbReference>
<keyword evidence="1" id="KW-0812">Transmembrane</keyword>
<sequence length="99" mass="11373">MSFSSKREKDGGFYFISAVIGQLFSQPVHFSASFFDRYEKDMLSMFITQAPPPLGSERKFLDNLGSEYPATFTNLPSKDIAIEIHEIPSGNTYRSRWMY</sequence>
<organism evidence="2 3">
    <name type="scientific">Sclerotinia sclerotiorum (strain ATCC 18683 / 1980 / Ss-1)</name>
    <name type="common">White mold</name>
    <name type="synonym">Whetzelinia sclerotiorum</name>
    <dbReference type="NCBI Taxonomy" id="665079"/>
    <lineage>
        <taxon>Eukaryota</taxon>
        <taxon>Fungi</taxon>
        <taxon>Dikarya</taxon>
        <taxon>Ascomycota</taxon>
        <taxon>Pezizomycotina</taxon>
        <taxon>Leotiomycetes</taxon>
        <taxon>Helotiales</taxon>
        <taxon>Sclerotiniaceae</taxon>
        <taxon>Sclerotinia</taxon>
    </lineage>
</organism>
<dbReference type="GeneID" id="5490621"/>
<reference evidence="3" key="1">
    <citation type="journal article" date="2011" name="PLoS Genet.">
        <title>Genomic analysis of the necrotrophic fungal pathogens Sclerotinia sclerotiorum and Botrytis cinerea.</title>
        <authorList>
            <person name="Amselem J."/>
            <person name="Cuomo C.A."/>
            <person name="van Kan J.A."/>
            <person name="Viaud M."/>
            <person name="Benito E.P."/>
            <person name="Couloux A."/>
            <person name="Coutinho P.M."/>
            <person name="de Vries R.P."/>
            <person name="Dyer P.S."/>
            <person name="Fillinger S."/>
            <person name="Fournier E."/>
            <person name="Gout L."/>
            <person name="Hahn M."/>
            <person name="Kohn L."/>
            <person name="Lapalu N."/>
            <person name="Plummer K.M."/>
            <person name="Pradier J.M."/>
            <person name="Quevillon E."/>
            <person name="Sharon A."/>
            <person name="Simon A."/>
            <person name="ten Have A."/>
            <person name="Tudzynski B."/>
            <person name="Tudzynski P."/>
            <person name="Wincker P."/>
            <person name="Andrew M."/>
            <person name="Anthouard V."/>
            <person name="Beever R.E."/>
            <person name="Beffa R."/>
            <person name="Benoit I."/>
            <person name="Bouzid O."/>
            <person name="Brault B."/>
            <person name="Chen Z."/>
            <person name="Choquer M."/>
            <person name="Collemare J."/>
            <person name="Cotton P."/>
            <person name="Danchin E.G."/>
            <person name="Da Silva C."/>
            <person name="Gautier A."/>
            <person name="Giraud C."/>
            <person name="Giraud T."/>
            <person name="Gonzalez C."/>
            <person name="Grossetete S."/>
            <person name="Guldener U."/>
            <person name="Henrissat B."/>
            <person name="Howlett B.J."/>
            <person name="Kodira C."/>
            <person name="Kretschmer M."/>
            <person name="Lappartient A."/>
            <person name="Leroch M."/>
            <person name="Levis C."/>
            <person name="Mauceli E."/>
            <person name="Neuveglise C."/>
            <person name="Oeser B."/>
            <person name="Pearson M."/>
            <person name="Poulain J."/>
            <person name="Poussereau N."/>
            <person name="Quesneville H."/>
            <person name="Rascle C."/>
            <person name="Schumacher J."/>
            <person name="Segurens B."/>
            <person name="Sexton A."/>
            <person name="Silva E."/>
            <person name="Sirven C."/>
            <person name="Soanes D.M."/>
            <person name="Talbot N.J."/>
            <person name="Templeton M."/>
            <person name="Yandava C."/>
            <person name="Yarden O."/>
            <person name="Zeng Q."/>
            <person name="Rollins J.A."/>
            <person name="Lebrun M.H."/>
            <person name="Dickman M."/>
        </authorList>
    </citation>
    <scope>NUCLEOTIDE SEQUENCE [LARGE SCALE GENOMIC DNA]</scope>
    <source>
        <strain evidence="3">ATCC 18683 / 1980 / Ss-1</strain>
    </source>
</reference>
<dbReference type="InParanoid" id="A7EGP6"/>
<dbReference type="HOGENOM" id="CLU_2321763_0_0_1"/>
<dbReference type="KEGG" id="ssl:SS1G_04488"/>